<keyword evidence="12 19" id="KW-0378">Hydrolase</keyword>
<dbReference type="SMART" id="SM00462">
    <property type="entry name" value="PTB"/>
    <property type="match status" value="1"/>
</dbReference>
<dbReference type="CDD" id="cd13162">
    <property type="entry name" value="PTB_RGS12"/>
    <property type="match status" value="1"/>
</dbReference>
<evidence type="ECO:0000313" key="28">
    <source>
        <dbReference type="EMBL" id="MXQ96012.1"/>
    </source>
</evidence>
<dbReference type="GO" id="GO:0007165">
    <property type="term" value="P:signal transduction"/>
    <property type="evidence" value="ECO:0007669"/>
    <property type="project" value="InterPro"/>
</dbReference>
<keyword evidence="5" id="KW-0964">Secreted</keyword>
<accession>A0A6B0S256</accession>
<feature type="region of interest" description="Disordered" evidence="20">
    <location>
        <begin position="610"/>
        <end position="641"/>
    </location>
</feature>
<feature type="region of interest" description="Disordered" evidence="20">
    <location>
        <begin position="1095"/>
        <end position="1168"/>
    </location>
</feature>
<dbReference type="PROSITE" id="PS50106">
    <property type="entry name" value="PDZ"/>
    <property type="match status" value="1"/>
</dbReference>
<evidence type="ECO:0000256" key="3">
    <source>
        <dbReference type="ARBA" id="ARBA00022468"/>
    </source>
</evidence>
<dbReference type="InterPro" id="IPR009003">
    <property type="entry name" value="Peptidase_S1_PA"/>
</dbReference>
<dbReference type="InterPro" id="IPR018114">
    <property type="entry name" value="TRYPSIN_HIS"/>
</dbReference>
<dbReference type="Proteomes" id="UP000322234">
    <property type="component" value="Unassembled WGS sequence"/>
</dbReference>
<dbReference type="FunFam" id="2.10.25.10:FF:000338">
    <property type="entry name" value="hepatocyte growth factor activator"/>
    <property type="match status" value="1"/>
</dbReference>
<dbReference type="InterPro" id="IPR046995">
    <property type="entry name" value="RGS10/12/14-like"/>
</dbReference>
<feature type="region of interest" description="Disordered" evidence="20">
    <location>
        <begin position="439"/>
        <end position="467"/>
    </location>
</feature>
<dbReference type="PROSITE" id="PS50898">
    <property type="entry name" value="RBD"/>
    <property type="match status" value="2"/>
</dbReference>
<feature type="domain" description="PDZ" evidence="23">
    <location>
        <begin position="14"/>
        <end position="91"/>
    </location>
</feature>
<feature type="domain" description="RBD" evidence="26">
    <location>
        <begin position="954"/>
        <end position="1024"/>
    </location>
</feature>
<dbReference type="CDD" id="cd00108">
    <property type="entry name" value="KR"/>
    <property type="match status" value="1"/>
</dbReference>
<dbReference type="SUPFAM" id="SSF50729">
    <property type="entry name" value="PH domain-like"/>
    <property type="match status" value="1"/>
</dbReference>
<feature type="domain" description="Peptidase S1" evidence="25">
    <location>
        <begin position="1581"/>
        <end position="1819"/>
    </location>
</feature>
<protein>
    <recommendedName>
        <fullName evidence="30">Regulator of G-protein signaling 12</fullName>
    </recommendedName>
</protein>
<dbReference type="GO" id="GO:0008277">
    <property type="term" value="P:regulation of G protein-coupled receptor signaling pathway"/>
    <property type="evidence" value="ECO:0007669"/>
    <property type="project" value="TreeGrafter"/>
</dbReference>
<sequence>MFRAGDPAPPRLRSVEVARGRAGYGFTLSGQAPCVLSCVLRGSPADLVGLRAGDQILAVNEINVKKASHEDVVKLIGKCSGVLHMVIAEGGGHLESCSSDEEFGLYEGKGWLKPKLDSKALGINRAERVVEEMQSGGIFNMIFENPGLRASSSEPLKLKQRSLSESAAGRCDLTHESASHPHPSLPSKEETPKAGNHGSAFGAGLEAPEDFGLDASILNVAMVVGYLGSIELPSAGCSLESDSVQAIRGCLRRLRAEQKIHSLVTMKVMHDCVQLCTDKAAVLARYPAERLAFSAVCPDDRRFFGLVTMQAGDDGSLAQEEDGTLRTSCHVFMVDPDLFSHKIHQGIARRFGFECTADPDTNGCLEFPASSLPVLQFISVLYRDMGELIEGVRARAFADGDADAHQNTSTSSNSDSGIGNFSPEDRSSRVLVVDLGAASSRHGPGGGAWEGTGGRGPQPWTAPWNGAFCLDPEGAPFEAAPQADRCRDLGKHLGPAPHAEGPPGPLRCPVPPSRRGAVGPGGSSSQRWLPVHVLRQWQCGHVSDQESYTDSTDGWSSVNCGTLPPPMSKIPADRYRVEGSPAQPPPSTQRRDWARKALGVQNIFGPHRSVRKTKEDKKGSKFGRGIGLVTPAPRASSRRSFGRSRRLSITRSLDDLEVRCVWPTELTGADLKDCVSNHSLSSNASLPSVQSCRRLRERRVASWAVSFERLLQDPLGVRYFSDFLRKEFSEENILFWQACEYFNHVPAHDKKELSYRAREIFSKFLSSKATTPVNIDSQAQLADDILNAPHPDMFKEQQLQQIFNLMKFDSYTRFLKSPLYQECILAEVEGRPLPDAQQVPSSPASKHSASSDHSNTSTPKKLSGKSKSGRSLNEELGDEDSERKRKGAFFSWSRTRSTGRSQKKKDHGDRPNDALHANGGLGRRESQGSVSSAGSLDLPEACRTLAPERDKPAKHCSIQLPDGTACMVLVRAGLSIKDVLAGLCERHGINGAAVDLFLAGGDKPLVLHQDSSILESRDLRLEKRTLFRLDLVPINRSVGLKAKPSKPVTEVLRPVAAKYGLRLNELVARLSGEKEPLDLGAPISSLDGQRVILEEKDPSRGKGDLSQLCSVSTDKQRSAPVRQSTAVNTSSRNHSATGEERTLGKSNSIKIKGENGKNAREPRLSKREESIAKIGKKKYQKINLDEAEEFFELISKAQSSRADDQRGLLRKEDLVLPEFLRLPPSPPGLAPSPSAAAKAFDPRPVPGHGEERAPLPRESPASSPGSGDSLPLGAPGTPSPPAQEVEVGSVQTEEGEHVADLTLTGEGDISSPNSTFLPPPPAPRDAAAPPRPALRDPCASGPCLHGGSCSSTQDPESHHCTCPAAFTGQDCGTEKCFDESRYEYLEPGERWARVHQGRVEQCECAGGQIRCEGTRHTACLSSPCLNGGSCHLIVATGTTVCACPPDYAGRLCNIGELPSLRAYRGVASTAASGLSCLAWNSDLLYQELHVDSVGAAALLGLGPHAYCRNPDKDERPWCYVVKDSALSWEYCRLAACESLARIQPPPTEALLTLPGPTAAGPAGRQTCGKRHKKRTFLRPRIIGGSSSLPGSHPWLAAIYIGNNFCAGSLVHTCWVVSAAHCFSNSPPRESISVVLGQHFFNRTTDVTQTFGIEKYIPYPLYSVFNPSDHDLVLIRLEKKGERCAVRSQFVQPICLPEPGSSFPPGHKCQIAGWGHQDENVSGYSPSLREALVPLVADHKCSSPEVYGADISPNMLCAGYFDCRSDACQGDSGGPLACEKNGVAYLYGIISWGDGCGRLNKPGVYTRVANYVDWINDRIRPHKRPASPS</sequence>
<dbReference type="PROSITE" id="PS00021">
    <property type="entry name" value="KRINGLE_1"/>
    <property type="match status" value="1"/>
</dbReference>
<dbReference type="CDD" id="cd08742">
    <property type="entry name" value="RGS_RGS12"/>
    <property type="match status" value="1"/>
</dbReference>
<dbReference type="EMBL" id="VBQZ03000151">
    <property type="protein sequence ID" value="MXQ96012.1"/>
    <property type="molecule type" value="Genomic_DNA"/>
</dbReference>
<evidence type="ECO:0000256" key="1">
    <source>
        <dbReference type="ARBA" id="ARBA00004496"/>
    </source>
</evidence>
<evidence type="ECO:0000256" key="9">
    <source>
        <dbReference type="ARBA" id="ARBA00022700"/>
    </source>
</evidence>
<dbReference type="InterPro" id="IPR001478">
    <property type="entry name" value="PDZ"/>
</dbReference>
<keyword evidence="9" id="KW-0734">Signal transduction inhibitor</keyword>
<dbReference type="SUPFAM" id="SSF57440">
    <property type="entry name" value="Kringle-like"/>
    <property type="match status" value="1"/>
</dbReference>
<dbReference type="Pfam" id="PF00051">
    <property type="entry name" value="Kringle"/>
    <property type="match status" value="1"/>
</dbReference>
<evidence type="ECO:0000256" key="19">
    <source>
        <dbReference type="RuleBase" id="RU363034"/>
    </source>
</evidence>
<dbReference type="CDD" id="cd00190">
    <property type="entry name" value="Tryp_SPc"/>
    <property type="match status" value="1"/>
</dbReference>
<evidence type="ECO:0000259" key="24">
    <source>
        <dbReference type="PROSITE" id="PS50132"/>
    </source>
</evidence>
<dbReference type="Pfam" id="PF00039">
    <property type="entry name" value="fn1"/>
    <property type="match status" value="1"/>
</dbReference>
<dbReference type="Pfam" id="PF02196">
    <property type="entry name" value="RBD"/>
    <property type="match status" value="1"/>
</dbReference>
<comment type="subcellular location">
    <subcellularLocation>
        <location evidence="1">Cytoplasm</location>
    </subcellularLocation>
    <subcellularLocation>
        <location evidence="2">Secreted</location>
    </subcellularLocation>
</comment>
<feature type="compositionally biased region" description="Low complexity" evidence="20">
    <location>
        <begin position="840"/>
        <end position="861"/>
    </location>
</feature>
<comment type="caution">
    <text evidence="17">Lacks conserved residue(s) required for the propagation of feature annotation.</text>
</comment>
<evidence type="ECO:0000256" key="15">
    <source>
        <dbReference type="ARBA" id="ARBA00023157"/>
    </source>
</evidence>
<dbReference type="InterPro" id="IPR038178">
    <property type="entry name" value="Kringle_sf"/>
</dbReference>
<keyword evidence="29" id="KW-1185">Reference proteome</keyword>
<dbReference type="Gene3D" id="2.10.25.10">
    <property type="entry name" value="Laminin"/>
    <property type="match status" value="2"/>
</dbReference>
<organism evidence="28 29">
    <name type="scientific">Bos mutus</name>
    <name type="common">wild yak</name>
    <dbReference type="NCBI Taxonomy" id="72004"/>
    <lineage>
        <taxon>Eukaryota</taxon>
        <taxon>Metazoa</taxon>
        <taxon>Chordata</taxon>
        <taxon>Craniata</taxon>
        <taxon>Vertebrata</taxon>
        <taxon>Euteleostomi</taxon>
        <taxon>Mammalia</taxon>
        <taxon>Eutheria</taxon>
        <taxon>Laurasiatheria</taxon>
        <taxon>Artiodactyla</taxon>
        <taxon>Ruminantia</taxon>
        <taxon>Pecora</taxon>
        <taxon>Bovidae</taxon>
        <taxon>Bovinae</taxon>
        <taxon>Bos</taxon>
    </lineage>
</organism>
<dbReference type="InterPro" id="IPR000001">
    <property type="entry name" value="Kringle"/>
</dbReference>
<evidence type="ECO:0000256" key="10">
    <source>
        <dbReference type="ARBA" id="ARBA00022729"/>
    </source>
</evidence>
<keyword evidence="8 19" id="KW-0645">Protease</keyword>
<dbReference type="PROSITE" id="PS00134">
    <property type="entry name" value="TRYPSIN_HIS"/>
    <property type="match status" value="1"/>
</dbReference>
<evidence type="ECO:0000259" key="23">
    <source>
        <dbReference type="PROSITE" id="PS50106"/>
    </source>
</evidence>
<feature type="disulfide bond" evidence="17">
    <location>
        <begin position="1443"/>
        <end position="1452"/>
    </location>
</feature>
<gene>
    <name evidence="28" type="ORF">E5288_WYG022253</name>
</gene>
<reference evidence="28" key="1">
    <citation type="submission" date="2019-10" db="EMBL/GenBank/DDBJ databases">
        <title>The sequence and de novo assembly of the wild yak genome.</title>
        <authorList>
            <person name="Liu Y."/>
        </authorList>
    </citation>
    <scope>NUCLEOTIDE SEQUENCE [LARGE SCALE GENOMIC DNA]</scope>
    <source>
        <strain evidence="28">WY2019</strain>
    </source>
</reference>
<feature type="compositionally biased region" description="Gly residues" evidence="20">
    <location>
        <begin position="443"/>
        <end position="456"/>
    </location>
</feature>
<feature type="disulfide bond" evidence="17">
    <location>
        <begin position="1343"/>
        <end position="1360"/>
    </location>
</feature>
<dbReference type="CDD" id="cd00054">
    <property type="entry name" value="EGF_CA"/>
    <property type="match status" value="2"/>
</dbReference>
<evidence type="ECO:0000256" key="18">
    <source>
        <dbReference type="PROSITE-ProRule" id="PRU00121"/>
    </source>
</evidence>
<keyword evidence="15 17" id="KW-1015">Disulfide bond</keyword>
<dbReference type="InterPro" id="IPR037880">
    <property type="entry name" value="RGS12_RGS"/>
</dbReference>
<dbReference type="Pfam" id="PF00089">
    <property type="entry name" value="Trypsin"/>
    <property type="match status" value="1"/>
</dbReference>
<evidence type="ECO:0000256" key="13">
    <source>
        <dbReference type="ARBA" id="ARBA00022825"/>
    </source>
</evidence>
<dbReference type="Gene3D" id="2.30.29.30">
    <property type="entry name" value="Pleckstrin-homology domain (PH domain)/Phosphotyrosine-binding domain (PTB)"/>
    <property type="match status" value="1"/>
</dbReference>
<evidence type="ECO:0000256" key="17">
    <source>
        <dbReference type="PROSITE-ProRule" id="PRU00076"/>
    </source>
</evidence>
<feature type="compositionally biased region" description="Polar residues" evidence="20">
    <location>
        <begin position="405"/>
        <end position="419"/>
    </location>
</feature>
<feature type="domain" description="Kringle" evidence="22">
    <location>
        <begin position="1461"/>
        <end position="1536"/>
    </location>
</feature>
<dbReference type="Gene3D" id="1.10.167.10">
    <property type="entry name" value="Regulator of G-protein Signalling 4, domain 2"/>
    <property type="match status" value="1"/>
</dbReference>
<keyword evidence="10" id="KW-0732">Signal</keyword>
<dbReference type="Pfam" id="PF16611">
    <property type="entry name" value="RGS12_us2"/>
    <property type="match status" value="1"/>
</dbReference>
<keyword evidence="11" id="KW-0677">Repeat</keyword>
<dbReference type="GO" id="GO:0005634">
    <property type="term" value="C:nucleus"/>
    <property type="evidence" value="ECO:0007669"/>
    <property type="project" value="TreeGrafter"/>
</dbReference>
<dbReference type="InterPro" id="IPR011993">
    <property type="entry name" value="PH-like_dom_sf"/>
</dbReference>
<evidence type="ECO:0000256" key="16">
    <source>
        <dbReference type="ARBA" id="ARBA00023180"/>
    </source>
</evidence>
<dbReference type="GO" id="GO:0005737">
    <property type="term" value="C:cytoplasm"/>
    <property type="evidence" value="ECO:0007669"/>
    <property type="project" value="UniProtKB-SubCell"/>
</dbReference>
<comment type="caution">
    <text evidence="28">The sequence shown here is derived from an EMBL/GenBank/DDBJ whole genome shotgun (WGS) entry which is preliminary data.</text>
</comment>
<evidence type="ECO:0000259" key="21">
    <source>
        <dbReference type="PROSITE" id="PS50026"/>
    </source>
</evidence>
<dbReference type="PROSITE" id="PS00022">
    <property type="entry name" value="EGF_1"/>
    <property type="match status" value="2"/>
</dbReference>
<dbReference type="Pfam" id="PF00615">
    <property type="entry name" value="RGS"/>
    <property type="match status" value="1"/>
</dbReference>
<dbReference type="InterPro" id="IPR044926">
    <property type="entry name" value="RGS_subdomain_2"/>
</dbReference>
<dbReference type="InterPro" id="IPR001254">
    <property type="entry name" value="Trypsin_dom"/>
</dbReference>
<dbReference type="InterPro" id="IPR029071">
    <property type="entry name" value="Ubiquitin-like_domsf"/>
</dbReference>
<dbReference type="InterPro" id="IPR000742">
    <property type="entry name" value="EGF"/>
</dbReference>
<dbReference type="Pfam" id="PF00595">
    <property type="entry name" value="PDZ"/>
    <property type="match status" value="1"/>
</dbReference>
<dbReference type="SUPFAM" id="SSF50156">
    <property type="entry name" value="PDZ domain-like"/>
    <property type="match status" value="1"/>
</dbReference>
<proteinExistence type="predicted"/>
<evidence type="ECO:0000256" key="4">
    <source>
        <dbReference type="ARBA" id="ARBA00022490"/>
    </source>
</evidence>
<feature type="region of interest" description="Disordered" evidence="20">
    <location>
        <begin position="401"/>
        <end position="424"/>
    </location>
</feature>
<dbReference type="GO" id="GO:0006508">
    <property type="term" value="P:proteolysis"/>
    <property type="evidence" value="ECO:0007669"/>
    <property type="project" value="UniProtKB-KW"/>
</dbReference>
<dbReference type="InterPro" id="IPR033116">
    <property type="entry name" value="TRYPSIN_SER"/>
</dbReference>
<dbReference type="PROSITE" id="PS50877">
    <property type="entry name" value="GOLOCO"/>
    <property type="match status" value="1"/>
</dbReference>
<dbReference type="PROSITE" id="PS51091">
    <property type="entry name" value="FN1_2"/>
    <property type="match status" value="1"/>
</dbReference>
<dbReference type="InterPro" id="IPR016137">
    <property type="entry name" value="RGS"/>
</dbReference>
<feature type="region of interest" description="Disordered" evidence="20">
    <location>
        <begin position="1222"/>
        <end position="1333"/>
    </location>
</feature>
<keyword evidence="7 18" id="KW-0420">Kringle</keyword>
<feature type="region of interest" description="Disordered" evidence="20">
    <location>
        <begin position="834"/>
        <end position="935"/>
    </location>
</feature>
<dbReference type="Gene3D" id="2.40.20.10">
    <property type="entry name" value="Plasminogen Kringle 4"/>
    <property type="match status" value="1"/>
</dbReference>
<evidence type="ECO:0000259" key="27">
    <source>
        <dbReference type="PROSITE" id="PS51091"/>
    </source>
</evidence>
<dbReference type="SMART" id="SM00130">
    <property type="entry name" value="KR"/>
    <property type="match status" value="1"/>
</dbReference>
<feature type="compositionally biased region" description="Polar residues" evidence="20">
    <location>
        <begin position="1121"/>
        <end position="1136"/>
    </location>
</feature>
<evidence type="ECO:0000256" key="20">
    <source>
        <dbReference type="SAM" id="MobiDB-lite"/>
    </source>
</evidence>
<evidence type="ECO:0000256" key="11">
    <source>
        <dbReference type="ARBA" id="ARBA00022737"/>
    </source>
</evidence>
<dbReference type="SMART" id="SM00058">
    <property type="entry name" value="FN1"/>
    <property type="match status" value="1"/>
</dbReference>
<feature type="domain" description="EGF-like" evidence="21">
    <location>
        <begin position="1334"/>
        <end position="1372"/>
    </location>
</feature>
<dbReference type="SMART" id="SM00315">
    <property type="entry name" value="RGS"/>
    <property type="match status" value="1"/>
</dbReference>
<dbReference type="Pfam" id="PF16612">
    <property type="entry name" value="RGS12_usC"/>
    <property type="match status" value="1"/>
</dbReference>
<dbReference type="SUPFAM" id="SSF50494">
    <property type="entry name" value="Trypsin-like serine proteases"/>
    <property type="match status" value="1"/>
</dbReference>
<dbReference type="SMART" id="SM00455">
    <property type="entry name" value="RBD"/>
    <property type="match status" value="2"/>
</dbReference>
<evidence type="ECO:0000256" key="12">
    <source>
        <dbReference type="ARBA" id="ARBA00022801"/>
    </source>
</evidence>
<dbReference type="Pfam" id="PF02188">
    <property type="entry name" value="GoLoco"/>
    <property type="match status" value="1"/>
</dbReference>
<dbReference type="PROSITE" id="PS50070">
    <property type="entry name" value="KRINGLE_2"/>
    <property type="match status" value="1"/>
</dbReference>
<dbReference type="InterPro" id="IPR013806">
    <property type="entry name" value="Kringle-like"/>
</dbReference>
<dbReference type="FunFam" id="2.30.42.10:FF:000115">
    <property type="entry name" value="Regulator of G-protein signaling 12"/>
    <property type="match status" value="1"/>
</dbReference>
<evidence type="ECO:0000256" key="5">
    <source>
        <dbReference type="ARBA" id="ARBA00022525"/>
    </source>
</evidence>
<evidence type="ECO:0000259" key="26">
    <source>
        <dbReference type="PROSITE" id="PS50898"/>
    </source>
</evidence>
<dbReference type="GO" id="GO:0009968">
    <property type="term" value="P:negative regulation of signal transduction"/>
    <property type="evidence" value="ECO:0007669"/>
    <property type="project" value="UniProtKB-KW"/>
</dbReference>
<dbReference type="PRINTS" id="PR00018">
    <property type="entry name" value="KRINGLE"/>
</dbReference>
<dbReference type="PROSITE" id="PS50132">
    <property type="entry name" value="RGS"/>
    <property type="match status" value="1"/>
</dbReference>
<dbReference type="SUPFAM" id="SSF48097">
    <property type="entry name" value="Regulator of G-protein signaling, RGS"/>
    <property type="match status" value="1"/>
</dbReference>
<dbReference type="Gene3D" id="2.30.42.10">
    <property type="match status" value="1"/>
</dbReference>
<feature type="disulfide bond" evidence="17">
    <location>
        <begin position="1424"/>
        <end position="1441"/>
    </location>
</feature>
<dbReference type="FunFam" id="2.40.10.10:FF:000061">
    <property type="entry name" value="Hepatocyte growth factor activator"/>
    <property type="match status" value="1"/>
</dbReference>
<dbReference type="InterPro" id="IPR043504">
    <property type="entry name" value="Peptidase_S1_PA_chymotrypsin"/>
</dbReference>
<dbReference type="GO" id="GO:0005576">
    <property type="term" value="C:extracellular region"/>
    <property type="evidence" value="ECO:0007669"/>
    <property type="project" value="UniProtKB-SubCell"/>
</dbReference>
<dbReference type="GO" id="GO:0005096">
    <property type="term" value="F:GTPase activator activity"/>
    <property type="evidence" value="ECO:0007669"/>
    <property type="project" value="UniProtKB-KW"/>
</dbReference>
<dbReference type="SMART" id="SM00228">
    <property type="entry name" value="PDZ"/>
    <property type="match status" value="1"/>
</dbReference>
<dbReference type="FunFam" id="1.10.167.10:FF:000001">
    <property type="entry name" value="Putative regulator of g-protein signaling 12"/>
    <property type="match status" value="1"/>
</dbReference>
<dbReference type="CDD" id="cd00061">
    <property type="entry name" value="FN1"/>
    <property type="match status" value="1"/>
</dbReference>
<dbReference type="InterPro" id="IPR003109">
    <property type="entry name" value="GoLoco_motif"/>
</dbReference>
<dbReference type="InterPro" id="IPR024066">
    <property type="entry name" value="RGS_subdom1/3"/>
</dbReference>
<evidence type="ECO:0000256" key="14">
    <source>
        <dbReference type="ARBA" id="ARBA00023145"/>
    </source>
</evidence>
<evidence type="ECO:0000256" key="7">
    <source>
        <dbReference type="ARBA" id="ARBA00022572"/>
    </source>
</evidence>
<dbReference type="InterPro" id="IPR018056">
    <property type="entry name" value="Kringle_CS"/>
</dbReference>
<feature type="domain" description="EGF-like" evidence="21">
    <location>
        <begin position="1415"/>
        <end position="1453"/>
    </location>
</feature>
<dbReference type="InterPro" id="IPR036034">
    <property type="entry name" value="PDZ_sf"/>
</dbReference>
<dbReference type="PROSITE" id="PS01253">
    <property type="entry name" value="FN1_1"/>
    <property type="match status" value="1"/>
</dbReference>
<dbReference type="GO" id="GO:0005886">
    <property type="term" value="C:plasma membrane"/>
    <property type="evidence" value="ECO:0007669"/>
    <property type="project" value="TreeGrafter"/>
</dbReference>
<dbReference type="InterPro" id="IPR000083">
    <property type="entry name" value="Fibronectin_type1"/>
</dbReference>
<dbReference type="SMART" id="SM00020">
    <property type="entry name" value="Tryp_SPc"/>
    <property type="match status" value="1"/>
</dbReference>
<evidence type="ECO:0000313" key="29">
    <source>
        <dbReference type="Proteomes" id="UP000322234"/>
    </source>
</evidence>
<dbReference type="Gene3D" id="1.10.196.10">
    <property type="match status" value="1"/>
</dbReference>
<dbReference type="GO" id="GO:0004252">
    <property type="term" value="F:serine-type endopeptidase activity"/>
    <property type="evidence" value="ECO:0007669"/>
    <property type="project" value="InterPro"/>
</dbReference>
<evidence type="ECO:0000259" key="22">
    <source>
        <dbReference type="PROSITE" id="PS50070"/>
    </source>
</evidence>
<keyword evidence="14" id="KW-0865">Zymogen</keyword>
<feature type="region of interest" description="Disordered" evidence="20">
    <location>
        <begin position="174"/>
        <end position="201"/>
    </location>
</feature>
<dbReference type="Gene3D" id="3.10.20.90">
    <property type="entry name" value="Phosphatidylinositol 3-kinase Catalytic Subunit, Chain A, domain 1"/>
    <property type="match status" value="2"/>
</dbReference>
<evidence type="ECO:0008006" key="30">
    <source>
        <dbReference type="Google" id="ProtNLM"/>
    </source>
</evidence>
<keyword evidence="6 17" id="KW-0245">EGF-like domain</keyword>
<dbReference type="Gene3D" id="2.40.10.10">
    <property type="entry name" value="Trypsin-like serine proteases"/>
    <property type="match status" value="1"/>
</dbReference>
<keyword evidence="13 19" id="KW-0720">Serine protease</keyword>
<keyword evidence="16" id="KW-0325">Glycoprotein</keyword>
<feature type="compositionally biased region" description="Low complexity" evidence="20">
    <location>
        <begin position="1259"/>
        <end position="1276"/>
    </location>
</feature>
<dbReference type="FunFam" id="2.40.20.10:FF:000001">
    <property type="entry name" value="Urokinase-type plasminogen activator"/>
    <property type="match status" value="1"/>
</dbReference>
<dbReference type="PANTHER" id="PTHR45945">
    <property type="entry name" value="REGULATOR OF G-PROTEIN SIGNALING LOCO"/>
    <property type="match status" value="1"/>
</dbReference>
<keyword evidence="4" id="KW-0963">Cytoplasm</keyword>
<feature type="compositionally biased region" description="Basic and acidic residues" evidence="20">
    <location>
        <begin position="1151"/>
        <end position="1168"/>
    </location>
</feature>
<dbReference type="InterPro" id="IPR036305">
    <property type="entry name" value="RGS_sf"/>
</dbReference>
<dbReference type="PROSITE" id="PS00135">
    <property type="entry name" value="TRYPSIN_SER"/>
    <property type="match status" value="1"/>
</dbReference>
<dbReference type="PROSITE" id="PS50026">
    <property type="entry name" value="EGF_3"/>
    <property type="match status" value="2"/>
</dbReference>
<dbReference type="Pfam" id="PF16613">
    <property type="entry name" value="RGS12_us1"/>
    <property type="match status" value="1"/>
</dbReference>
<keyword evidence="3" id="KW-0343">GTPase activation</keyword>
<feature type="domain" description="Fibronectin type-I" evidence="27">
    <location>
        <begin position="1374"/>
        <end position="1414"/>
    </location>
</feature>
<dbReference type="SUPFAM" id="SSF57196">
    <property type="entry name" value="EGF/Laminin"/>
    <property type="match status" value="1"/>
</dbReference>
<dbReference type="InterPro" id="IPR006020">
    <property type="entry name" value="PTB/PI_dom"/>
</dbReference>
<name>A0A6B0S256_9CETA</name>
<feature type="disulfide bond" evidence="17">
    <location>
        <begin position="1362"/>
        <end position="1371"/>
    </location>
</feature>
<evidence type="ECO:0000256" key="2">
    <source>
        <dbReference type="ARBA" id="ARBA00004613"/>
    </source>
</evidence>
<feature type="domain" description="RGS" evidence="24">
    <location>
        <begin position="706"/>
        <end position="824"/>
    </location>
</feature>
<feature type="domain" description="RBD" evidence="26">
    <location>
        <begin position="1026"/>
        <end position="1096"/>
    </location>
</feature>
<dbReference type="SUPFAM" id="SSF54236">
    <property type="entry name" value="Ubiquitin-like"/>
    <property type="match status" value="2"/>
</dbReference>
<dbReference type="InterPro" id="IPR003116">
    <property type="entry name" value="RBD_dom"/>
</dbReference>
<dbReference type="CDD" id="cd06710">
    <property type="entry name" value="PDZ_RGS12-like"/>
    <property type="match status" value="1"/>
</dbReference>
<evidence type="ECO:0000256" key="8">
    <source>
        <dbReference type="ARBA" id="ARBA00022670"/>
    </source>
</evidence>
<dbReference type="PRINTS" id="PR01301">
    <property type="entry name" value="RGSPROTEIN"/>
</dbReference>
<evidence type="ECO:0000259" key="25">
    <source>
        <dbReference type="PROSITE" id="PS50240"/>
    </source>
</evidence>
<evidence type="ECO:0000256" key="6">
    <source>
        <dbReference type="ARBA" id="ARBA00022536"/>
    </source>
</evidence>
<dbReference type="PROSITE" id="PS50240">
    <property type="entry name" value="TRYPSIN_DOM"/>
    <property type="match status" value="1"/>
</dbReference>
<dbReference type="SMART" id="SM00181">
    <property type="entry name" value="EGF"/>
    <property type="match status" value="2"/>
</dbReference>
<dbReference type="PANTHER" id="PTHR45945:SF1">
    <property type="entry name" value="REGULATOR OF G-PROTEIN SIGNALING 12"/>
    <property type="match status" value="1"/>
</dbReference>
<dbReference type="SMART" id="SM00390">
    <property type="entry name" value="GoLoco"/>
    <property type="match status" value="1"/>
</dbReference>